<sequence length="167" mass="17416">MCPQAGVTTTVDIDAKITTHAALATVHQDAPDLILTHKGDASAHHARYTDVEAAAVAAALIGDHADDVEAHHTALSALEFIIDGGGSAIEAGEKGHLEVPFACTIERATLEADQEGSIVVDIWKDTYANFPPTDADSITSATPPTITTAQKYEDSTLTGWTKALAQG</sequence>
<accession>X1SRA2</accession>
<dbReference type="EMBL" id="BARW01014929">
    <property type="protein sequence ID" value="GAI81671.1"/>
    <property type="molecule type" value="Genomic_DNA"/>
</dbReference>
<organism evidence="1">
    <name type="scientific">marine sediment metagenome</name>
    <dbReference type="NCBI Taxonomy" id="412755"/>
    <lineage>
        <taxon>unclassified sequences</taxon>
        <taxon>metagenomes</taxon>
        <taxon>ecological metagenomes</taxon>
    </lineage>
</organism>
<protein>
    <submittedName>
        <fullName evidence="1">Uncharacterized protein</fullName>
    </submittedName>
</protein>
<comment type="caution">
    <text evidence="1">The sequence shown here is derived from an EMBL/GenBank/DDBJ whole genome shotgun (WGS) entry which is preliminary data.</text>
</comment>
<gene>
    <name evidence="1" type="ORF">S12H4_26334</name>
</gene>
<dbReference type="AlphaFoldDB" id="X1SRA2"/>
<feature type="non-terminal residue" evidence="1">
    <location>
        <position position="167"/>
    </location>
</feature>
<evidence type="ECO:0000313" key="1">
    <source>
        <dbReference type="EMBL" id="GAI81671.1"/>
    </source>
</evidence>
<name>X1SRA2_9ZZZZ</name>
<reference evidence="1" key="1">
    <citation type="journal article" date="2014" name="Front. Microbiol.">
        <title>High frequency of phylogenetically diverse reductive dehalogenase-homologous genes in deep subseafloor sedimentary metagenomes.</title>
        <authorList>
            <person name="Kawai M."/>
            <person name="Futagami T."/>
            <person name="Toyoda A."/>
            <person name="Takaki Y."/>
            <person name="Nishi S."/>
            <person name="Hori S."/>
            <person name="Arai W."/>
            <person name="Tsubouchi T."/>
            <person name="Morono Y."/>
            <person name="Uchiyama I."/>
            <person name="Ito T."/>
            <person name="Fujiyama A."/>
            <person name="Inagaki F."/>
            <person name="Takami H."/>
        </authorList>
    </citation>
    <scope>NUCLEOTIDE SEQUENCE</scope>
    <source>
        <strain evidence="1">Expedition CK06-06</strain>
    </source>
</reference>
<proteinExistence type="predicted"/>